<feature type="compositionally biased region" description="Basic and acidic residues" evidence="23">
    <location>
        <begin position="66"/>
        <end position="82"/>
    </location>
</feature>
<keyword evidence="26" id="KW-1185">Reference proteome</keyword>
<dbReference type="GO" id="GO:0005634">
    <property type="term" value="C:nucleus"/>
    <property type="evidence" value="ECO:0007669"/>
    <property type="project" value="UniProtKB-SubCell"/>
</dbReference>
<dbReference type="SUPFAM" id="SSF46946">
    <property type="entry name" value="S13-like H2TH domain"/>
    <property type="match status" value="1"/>
</dbReference>
<evidence type="ECO:0000256" key="21">
    <source>
        <dbReference type="ARBA" id="ARBA00082923"/>
    </source>
</evidence>
<dbReference type="SMART" id="SM01232">
    <property type="entry name" value="H2TH"/>
    <property type="match status" value="1"/>
</dbReference>
<organism evidence="25 26">
    <name type="scientific">Pyxicephalus adspersus</name>
    <name type="common">African bullfrog</name>
    <dbReference type="NCBI Taxonomy" id="30357"/>
    <lineage>
        <taxon>Eukaryota</taxon>
        <taxon>Metazoa</taxon>
        <taxon>Chordata</taxon>
        <taxon>Craniata</taxon>
        <taxon>Vertebrata</taxon>
        <taxon>Euteleostomi</taxon>
        <taxon>Amphibia</taxon>
        <taxon>Batrachia</taxon>
        <taxon>Anura</taxon>
        <taxon>Neobatrachia</taxon>
        <taxon>Ranoidea</taxon>
        <taxon>Pyxicephalidae</taxon>
        <taxon>Pyxicephalinae</taxon>
        <taxon>Pyxicephalus</taxon>
    </lineage>
</organism>
<evidence type="ECO:0000256" key="15">
    <source>
        <dbReference type="ARBA" id="ARBA00023295"/>
    </source>
</evidence>
<evidence type="ECO:0000256" key="6">
    <source>
        <dbReference type="ARBA" id="ARBA00022771"/>
    </source>
</evidence>
<evidence type="ECO:0000256" key="9">
    <source>
        <dbReference type="ARBA" id="ARBA00022990"/>
    </source>
</evidence>
<proteinExistence type="predicted"/>
<evidence type="ECO:0000256" key="19">
    <source>
        <dbReference type="ARBA" id="ARBA00076845"/>
    </source>
</evidence>
<dbReference type="GO" id="GO:0008270">
    <property type="term" value="F:zinc ion binding"/>
    <property type="evidence" value="ECO:0007669"/>
    <property type="project" value="UniProtKB-KW"/>
</dbReference>
<dbReference type="EMBL" id="DYDO01000004">
    <property type="protein sequence ID" value="DBA25647.1"/>
    <property type="molecule type" value="Genomic_DNA"/>
</dbReference>
<dbReference type="FunFam" id="1.10.8.50:FF:000010">
    <property type="entry name" value="endonuclease 8-like 2"/>
    <property type="match status" value="1"/>
</dbReference>
<evidence type="ECO:0000256" key="18">
    <source>
        <dbReference type="ARBA" id="ARBA00073167"/>
    </source>
</evidence>
<dbReference type="SMART" id="SM00898">
    <property type="entry name" value="Fapy_DNA_glyco"/>
    <property type="match status" value="1"/>
</dbReference>
<dbReference type="InterPro" id="IPR010979">
    <property type="entry name" value="Ribosomal_uS13-like_H2TH"/>
</dbReference>
<comment type="subunit">
    <text evidence="17">Binds EP300.</text>
</comment>
<dbReference type="GO" id="GO:0140078">
    <property type="term" value="F:class I DNA-(apurinic or apyrimidinic site) endonuclease activity"/>
    <property type="evidence" value="ECO:0007669"/>
    <property type="project" value="UniProtKB-EC"/>
</dbReference>
<evidence type="ECO:0000256" key="7">
    <source>
        <dbReference type="ARBA" id="ARBA00022801"/>
    </source>
</evidence>
<evidence type="ECO:0000256" key="8">
    <source>
        <dbReference type="ARBA" id="ARBA00022833"/>
    </source>
</evidence>
<dbReference type="GO" id="GO:0019104">
    <property type="term" value="F:DNA N-glycosylase activity"/>
    <property type="evidence" value="ECO:0007669"/>
    <property type="project" value="InterPro"/>
</dbReference>
<sequence length="316" mass="35592">MPEGPTVRRYCSLALPFVGQLVTKVGGSTKQISLQDLMEQQLQDCQVHGKNLYLAFGCSSCSIKKPEKTDDVNTQDDGKTEEGCSLITESSAASKEQSKPGTSEEMLVRKWLRFHFGLYGSIRANELARARRGNKRGDWKDPTPRLIVYFDGGGFLVFYNCRMSWCSCPFVDPSRDILCPEFDKKKALRALSQPRPVCITLMDQSIFSGVGNIIKNEILYLARVHPLSLGSILPQEDLTALIDHAITFTANWLNDKMKRKALRYHIYLKEQCENGHQVVKETIGPLHGLKRLTWYCPTCQKLPPCCGSLRLSRGDL</sequence>
<evidence type="ECO:0000256" key="23">
    <source>
        <dbReference type="SAM" id="MobiDB-lite"/>
    </source>
</evidence>
<dbReference type="Pfam" id="PF06831">
    <property type="entry name" value="H2TH"/>
    <property type="match status" value="1"/>
</dbReference>
<evidence type="ECO:0000313" key="26">
    <source>
        <dbReference type="Proteomes" id="UP001181693"/>
    </source>
</evidence>
<keyword evidence="10" id="KW-0238">DNA-binding</keyword>
<gene>
    <name evidence="25" type="ORF">GDO54_010012</name>
</gene>
<keyword evidence="8" id="KW-0862">Zinc</keyword>
<dbReference type="PROSITE" id="PS51068">
    <property type="entry name" value="FPG_CAT"/>
    <property type="match status" value="1"/>
</dbReference>
<comment type="subcellular location">
    <subcellularLocation>
        <location evidence="1">Nucleus</location>
    </subcellularLocation>
</comment>
<evidence type="ECO:0000256" key="5">
    <source>
        <dbReference type="ARBA" id="ARBA00022763"/>
    </source>
</evidence>
<evidence type="ECO:0000256" key="20">
    <source>
        <dbReference type="ARBA" id="ARBA00081875"/>
    </source>
</evidence>
<dbReference type="Proteomes" id="UP001181693">
    <property type="component" value="Unassembled WGS sequence"/>
</dbReference>
<protein>
    <recommendedName>
        <fullName evidence="18">Endonuclease 8-like 2</fullName>
        <ecNumber evidence="2">4.2.99.18</ecNumber>
    </recommendedName>
    <alternativeName>
        <fullName evidence="20">DNA glycosylase/AP lyase Neil2</fullName>
    </alternativeName>
    <alternativeName>
        <fullName evidence="19">DNA-(apurinic or apyrimidinic site) lyase Neil2</fullName>
    </alternativeName>
    <alternativeName>
        <fullName evidence="22">Endonuclease VIII-like 2</fullName>
    </alternativeName>
    <alternativeName>
        <fullName evidence="21">Nei-like protein 2</fullName>
    </alternativeName>
</protein>
<keyword evidence="9" id="KW-0007">Acetylation</keyword>
<name>A0AAV3AGD8_PYXAD</name>
<dbReference type="InterPro" id="IPR015886">
    <property type="entry name" value="H2TH_FPG"/>
</dbReference>
<reference evidence="25" key="1">
    <citation type="thesis" date="2020" institute="ProQuest LLC" country="789 East Eisenhower Parkway, Ann Arbor, MI, USA">
        <title>Comparative Genomics and Chromosome Evolution.</title>
        <authorList>
            <person name="Mudd A.B."/>
        </authorList>
    </citation>
    <scope>NUCLEOTIDE SEQUENCE</scope>
    <source>
        <strain evidence="25">1538</strain>
        <tissue evidence="25">Blood</tissue>
    </source>
</reference>
<keyword evidence="12" id="KW-0456">Lyase</keyword>
<evidence type="ECO:0000256" key="22">
    <source>
        <dbReference type="ARBA" id="ARBA00083340"/>
    </source>
</evidence>
<evidence type="ECO:0000256" key="4">
    <source>
        <dbReference type="ARBA" id="ARBA00022723"/>
    </source>
</evidence>
<evidence type="ECO:0000256" key="14">
    <source>
        <dbReference type="ARBA" id="ARBA00023268"/>
    </source>
</evidence>
<evidence type="ECO:0000256" key="2">
    <source>
        <dbReference type="ARBA" id="ARBA00012720"/>
    </source>
</evidence>
<keyword evidence="15" id="KW-0326">Glycosidase</keyword>
<evidence type="ECO:0000256" key="13">
    <source>
        <dbReference type="ARBA" id="ARBA00023242"/>
    </source>
</evidence>
<evidence type="ECO:0000256" key="16">
    <source>
        <dbReference type="ARBA" id="ARBA00056755"/>
    </source>
</evidence>
<dbReference type="PANTHER" id="PTHR22993">
    <property type="entry name" value="FORMAMIDOPYRIMIDINE-DNA GLYCOSYLASE"/>
    <property type="match status" value="1"/>
</dbReference>
<evidence type="ECO:0000256" key="12">
    <source>
        <dbReference type="ARBA" id="ARBA00023239"/>
    </source>
</evidence>
<evidence type="ECO:0000256" key="10">
    <source>
        <dbReference type="ARBA" id="ARBA00023125"/>
    </source>
</evidence>
<keyword evidence="3" id="KW-0597">Phosphoprotein</keyword>
<keyword evidence="4" id="KW-0479">Metal-binding</keyword>
<keyword evidence="13" id="KW-0539">Nucleus</keyword>
<keyword evidence="6" id="KW-0863">Zinc-finger</keyword>
<evidence type="ECO:0000256" key="1">
    <source>
        <dbReference type="ARBA" id="ARBA00004123"/>
    </source>
</evidence>
<evidence type="ECO:0000256" key="3">
    <source>
        <dbReference type="ARBA" id="ARBA00022553"/>
    </source>
</evidence>
<dbReference type="PANTHER" id="PTHR22993:SF29">
    <property type="entry name" value="ENDONUCLEASE 8-LIKE 2"/>
    <property type="match status" value="1"/>
</dbReference>
<feature type="domain" description="Formamidopyrimidine-DNA glycosylase catalytic" evidence="24">
    <location>
        <begin position="2"/>
        <end position="165"/>
    </location>
</feature>
<dbReference type="Gene3D" id="1.10.8.50">
    <property type="match status" value="1"/>
</dbReference>
<keyword evidence="11" id="KW-0234">DNA repair</keyword>
<dbReference type="InterPro" id="IPR012319">
    <property type="entry name" value="FPG_cat"/>
</dbReference>
<dbReference type="EC" id="4.2.99.18" evidence="2"/>
<evidence type="ECO:0000256" key="11">
    <source>
        <dbReference type="ARBA" id="ARBA00023204"/>
    </source>
</evidence>
<accession>A0AAV3AGD8</accession>
<dbReference type="GO" id="GO:0006284">
    <property type="term" value="P:base-excision repair"/>
    <property type="evidence" value="ECO:0007669"/>
    <property type="project" value="InterPro"/>
</dbReference>
<dbReference type="AlphaFoldDB" id="A0AAV3AGD8"/>
<comment type="caution">
    <text evidence="25">The sequence shown here is derived from an EMBL/GenBank/DDBJ whole genome shotgun (WGS) entry which is preliminary data.</text>
</comment>
<evidence type="ECO:0000256" key="17">
    <source>
        <dbReference type="ARBA" id="ARBA00062783"/>
    </source>
</evidence>
<dbReference type="GO" id="GO:0003684">
    <property type="term" value="F:damaged DNA binding"/>
    <property type="evidence" value="ECO:0007669"/>
    <property type="project" value="InterPro"/>
</dbReference>
<feature type="compositionally biased region" description="Polar residues" evidence="23">
    <location>
        <begin position="87"/>
        <end position="101"/>
    </location>
</feature>
<keyword evidence="14" id="KW-0511">Multifunctional enzyme</keyword>
<keyword evidence="7" id="KW-0378">Hydrolase</keyword>
<keyword evidence="5" id="KW-0227">DNA damage</keyword>
<evidence type="ECO:0000313" key="25">
    <source>
        <dbReference type="EMBL" id="DBA25647.1"/>
    </source>
</evidence>
<evidence type="ECO:0000259" key="24">
    <source>
        <dbReference type="PROSITE" id="PS51068"/>
    </source>
</evidence>
<feature type="region of interest" description="Disordered" evidence="23">
    <location>
        <begin position="66"/>
        <end position="101"/>
    </location>
</feature>
<comment type="function">
    <text evidence="16">Involved in base excision repair of DNA damaged by oxidation or by mutagenic agents. Has DNA glycosylase activity towards 5-hydroxyuracil and other oxidized derivatives of cytosine with a preference for mismatched double-stranded DNA (DNA bubbles). Has low or no DNA glycosylase activity towards thymine glycol, 2-hydroxyadenine, hypoxanthine and 8-oxoguanine. Has AP (apurinic/apyrimidinic) lyase activity and introduces nicks in the DNA strand. Cleaves the DNA backbone by beta-delta elimination to generate a single-strand break at the site of the removed base with both 3'- and 5'-phosphates.</text>
</comment>